<proteinExistence type="predicted"/>
<dbReference type="Proteomes" id="UP000244855">
    <property type="component" value="Unassembled WGS sequence"/>
</dbReference>
<evidence type="ECO:0000313" key="1">
    <source>
        <dbReference type="EMBL" id="PVI00834.1"/>
    </source>
</evidence>
<evidence type="ECO:0000313" key="2">
    <source>
        <dbReference type="Proteomes" id="UP000244855"/>
    </source>
</evidence>
<name>A0A2V1DU86_9PLEO</name>
<dbReference type="OrthoDB" id="1722345at2759"/>
<dbReference type="EMBL" id="KZ805367">
    <property type="protein sequence ID" value="PVI00834.1"/>
    <property type="molecule type" value="Genomic_DNA"/>
</dbReference>
<accession>A0A2V1DU86</accession>
<gene>
    <name evidence="1" type="ORF">DM02DRAFT_374085</name>
</gene>
<organism evidence="1 2">
    <name type="scientific">Periconia macrospinosa</name>
    <dbReference type="NCBI Taxonomy" id="97972"/>
    <lineage>
        <taxon>Eukaryota</taxon>
        <taxon>Fungi</taxon>
        <taxon>Dikarya</taxon>
        <taxon>Ascomycota</taxon>
        <taxon>Pezizomycotina</taxon>
        <taxon>Dothideomycetes</taxon>
        <taxon>Pleosporomycetidae</taxon>
        <taxon>Pleosporales</taxon>
        <taxon>Massarineae</taxon>
        <taxon>Periconiaceae</taxon>
        <taxon>Periconia</taxon>
    </lineage>
</organism>
<reference evidence="1 2" key="1">
    <citation type="journal article" date="2018" name="Sci. Rep.">
        <title>Comparative genomics provides insights into the lifestyle and reveals functional heterogeneity of dark septate endophytic fungi.</title>
        <authorList>
            <person name="Knapp D.G."/>
            <person name="Nemeth J.B."/>
            <person name="Barry K."/>
            <person name="Hainaut M."/>
            <person name="Henrissat B."/>
            <person name="Johnson J."/>
            <person name="Kuo A."/>
            <person name="Lim J.H.P."/>
            <person name="Lipzen A."/>
            <person name="Nolan M."/>
            <person name="Ohm R.A."/>
            <person name="Tamas L."/>
            <person name="Grigoriev I.V."/>
            <person name="Spatafora J.W."/>
            <person name="Nagy L.G."/>
            <person name="Kovacs G.M."/>
        </authorList>
    </citation>
    <scope>NUCLEOTIDE SEQUENCE [LARGE SCALE GENOMIC DNA]</scope>
    <source>
        <strain evidence="1 2">DSE2036</strain>
    </source>
</reference>
<dbReference type="AlphaFoldDB" id="A0A2V1DU86"/>
<sequence>MHVLNRGLVPSLQLAKAVHIQSANFKDLPFPLPLSTIMDTQININTIPSSPSSPDWDVPSTTVWTSKRTPSIAFKSSKTTTELGAAIKAVALKFRDMMEHNPSLQDMHFFLSKWVNAESGKIQPMVLEWLAHFDAVPLAAGHGRLDLVEALLSYGFELTGEAVKYLLVKAKETGSFKNALEFTVEKGWDINAPVGGIASIRVPILA</sequence>
<keyword evidence="2" id="KW-1185">Reference proteome</keyword>
<protein>
    <submittedName>
        <fullName evidence="1">Uncharacterized protein</fullName>
    </submittedName>
</protein>